<organism evidence="3 4">
    <name type="scientific">Geodermatophilus poikilotrophus</name>
    <dbReference type="NCBI Taxonomy" id="1333667"/>
    <lineage>
        <taxon>Bacteria</taxon>
        <taxon>Bacillati</taxon>
        <taxon>Actinomycetota</taxon>
        <taxon>Actinomycetes</taxon>
        <taxon>Geodermatophilales</taxon>
        <taxon>Geodermatophilaceae</taxon>
        <taxon>Geodermatophilus</taxon>
    </lineage>
</organism>
<gene>
    <name evidence="3" type="ORF">SAMN04488546_0472</name>
</gene>
<evidence type="ECO:0000259" key="2">
    <source>
        <dbReference type="Pfam" id="PF01370"/>
    </source>
</evidence>
<dbReference type="PANTHER" id="PTHR43245">
    <property type="entry name" value="BIFUNCTIONAL POLYMYXIN RESISTANCE PROTEIN ARNA"/>
    <property type="match status" value="1"/>
</dbReference>
<dbReference type="Gene3D" id="3.40.50.720">
    <property type="entry name" value="NAD(P)-binding Rossmann-like Domain"/>
    <property type="match status" value="1"/>
</dbReference>
<evidence type="ECO:0000256" key="1">
    <source>
        <dbReference type="SAM" id="MobiDB-lite"/>
    </source>
</evidence>
<dbReference type="SUPFAM" id="SSF51735">
    <property type="entry name" value="NAD(P)-binding Rossmann-fold domains"/>
    <property type="match status" value="1"/>
</dbReference>
<dbReference type="InterPro" id="IPR050177">
    <property type="entry name" value="Lipid_A_modif_metabolic_enz"/>
</dbReference>
<dbReference type="InterPro" id="IPR001509">
    <property type="entry name" value="Epimerase_deHydtase"/>
</dbReference>
<dbReference type="PANTHER" id="PTHR43245:SF13">
    <property type="entry name" value="UDP-D-APIOSE_UDP-D-XYLOSE SYNTHASE 2"/>
    <property type="match status" value="1"/>
</dbReference>
<dbReference type="RefSeq" id="WP_091438453.1">
    <property type="nucleotide sequence ID" value="NZ_FOIE01000001.1"/>
</dbReference>
<feature type="domain" description="NAD-dependent epimerase/dehydratase" evidence="2">
    <location>
        <begin position="23"/>
        <end position="221"/>
    </location>
</feature>
<name>A0A1H9ZAB0_9ACTN</name>
<dbReference type="InterPro" id="IPR036291">
    <property type="entry name" value="NAD(P)-bd_dom_sf"/>
</dbReference>
<protein>
    <submittedName>
        <fullName evidence="3">Nucleoside-diphosphate-sugar epimerase</fullName>
    </submittedName>
</protein>
<dbReference type="Proteomes" id="UP000198507">
    <property type="component" value="Unassembled WGS sequence"/>
</dbReference>
<sequence length="346" mass="36577">MTDVRETDLRPAPPADGPSDLHVVVGAGGAVGRLVVGHLHAAGVRVRAVTRDGRDVGTPGAEAVAADARDGAALAAVCRGAVAVHHCVMPEFSRWTEQFPVVTDALVHAARAVGARLVYADDTWMYGRVDRAMTEDTPWRPVSARGVLRAWLAERLLHAAADGGLRVSIARAGELYGPGVRSVIAGNVFGAARRGRPVHWLGDPDQPLTPTFVDDFARTVAVLGVRDTSDAAVWHVPHPPPTSGRALAAEACRQAGTRLLLLRYSAAQVRVLGRLVPLAREGAELVYQFEQPFEVDGSRAARAFGLPATPYEEGVRRTLAALSAAAAGRRPARRRVPAPLVPPPGG</sequence>
<proteinExistence type="predicted"/>
<keyword evidence="4" id="KW-1185">Reference proteome</keyword>
<evidence type="ECO:0000313" key="3">
    <source>
        <dbReference type="EMBL" id="SES78005.1"/>
    </source>
</evidence>
<evidence type="ECO:0000313" key="4">
    <source>
        <dbReference type="Proteomes" id="UP000198507"/>
    </source>
</evidence>
<dbReference type="EMBL" id="FOIE01000001">
    <property type="protein sequence ID" value="SES78005.1"/>
    <property type="molecule type" value="Genomic_DNA"/>
</dbReference>
<dbReference type="Pfam" id="PF01370">
    <property type="entry name" value="Epimerase"/>
    <property type="match status" value="1"/>
</dbReference>
<feature type="region of interest" description="Disordered" evidence="1">
    <location>
        <begin position="326"/>
        <end position="346"/>
    </location>
</feature>
<dbReference type="AlphaFoldDB" id="A0A1H9ZAB0"/>
<accession>A0A1H9ZAB0</accession>
<reference evidence="4" key="1">
    <citation type="submission" date="2016-10" db="EMBL/GenBank/DDBJ databases">
        <authorList>
            <person name="Varghese N."/>
            <person name="Submissions S."/>
        </authorList>
    </citation>
    <scope>NUCLEOTIDE SEQUENCE [LARGE SCALE GENOMIC DNA]</scope>
    <source>
        <strain evidence="4">DSM 44209</strain>
    </source>
</reference>
<dbReference type="OrthoDB" id="8205493at2"/>
<feature type="region of interest" description="Disordered" evidence="1">
    <location>
        <begin position="1"/>
        <end position="20"/>
    </location>
</feature>